<sequence>FLYFIVFTKHIIIVVAVITADMQRISVPALCKLTMHQQRKFVSVFTTRRCIGTTSNNSQTTYATANLNDADSAAKKTTESTTTTTYTNANSKPAAKNSDARVYSTTTEAYKS</sequence>
<evidence type="ECO:0000256" key="2">
    <source>
        <dbReference type="SAM" id="SignalP"/>
    </source>
</evidence>
<name>A0A146L9X2_LYGHE</name>
<proteinExistence type="predicted"/>
<protein>
    <submittedName>
        <fullName evidence="3">Uncharacterized protein</fullName>
    </submittedName>
</protein>
<feature type="region of interest" description="Disordered" evidence="1">
    <location>
        <begin position="73"/>
        <end position="112"/>
    </location>
</feature>
<accession>A0A146L9X2</accession>
<feature type="chain" id="PRO_5007527100" evidence="2">
    <location>
        <begin position="17"/>
        <end position="112"/>
    </location>
</feature>
<dbReference type="AlphaFoldDB" id="A0A146L9X2"/>
<reference evidence="3" key="1">
    <citation type="journal article" date="2016" name="Gigascience">
        <title>De novo construction of an expanded transcriptome assembly for the western tarnished plant bug, Lygus hesperus.</title>
        <authorList>
            <person name="Tassone E.E."/>
            <person name="Geib S.M."/>
            <person name="Hall B."/>
            <person name="Fabrick J.A."/>
            <person name="Brent C.S."/>
            <person name="Hull J.J."/>
        </authorList>
    </citation>
    <scope>NUCLEOTIDE SEQUENCE</scope>
</reference>
<gene>
    <name evidence="3" type="ORF">g.27015</name>
</gene>
<feature type="compositionally biased region" description="Polar residues" evidence="1">
    <location>
        <begin position="103"/>
        <end position="112"/>
    </location>
</feature>
<feature type="signal peptide" evidence="2">
    <location>
        <begin position="1"/>
        <end position="16"/>
    </location>
</feature>
<organism evidence="3">
    <name type="scientific">Lygus hesperus</name>
    <name type="common">Western plant bug</name>
    <dbReference type="NCBI Taxonomy" id="30085"/>
    <lineage>
        <taxon>Eukaryota</taxon>
        <taxon>Metazoa</taxon>
        <taxon>Ecdysozoa</taxon>
        <taxon>Arthropoda</taxon>
        <taxon>Hexapoda</taxon>
        <taxon>Insecta</taxon>
        <taxon>Pterygota</taxon>
        <taxon>Neoptera</taxon>
        <taxon>Paraneoptera</taxon>
        <taxon>Hemiptera</taxon>
        <taxon>Heteroptera</taxon>
        <taxon>Panheteroptera</taxon>
        <taxon>Cimicomorpha</taxon>
        <taxon>Miridae</taxon>
        <taxon>Mirini</taxon>
        <taxon>Lygus</taxon>
    </lineage>
</organism>
<feature type="non-terminal residue" evidence="3">
    <location>
        <position position="1"/>
    </location>
</feature>
<keyword evidence="2" id="KW-0732">Signal</keyword>
<dbReference type="EMBL" id="GDHC01014613">
    <property type="protein sequence ID" value="JAQ04016.1"/>
    <property type="molecule type" value="Transcribed_RNA"/>
</dbReference>
<evidence type="ECO:0000313" key="3">
    <source>
        <dbReference type="EMBL" id="JAQ04016.1"/>
    </source>
</evidence>
<feature type="compositionally biased region" description="Low complexity" evidence="1">
    <location>
        <begin position="79"/>
        <end position="92"/>
    </location>
</feature>
<evidence type="ECO:0000256" key="1">
    <source>
        <dbReference type="SAM" id="MobiDB-lite"/>
    </source>
</evidence>